<keyword evidence="1" id="KW-0479">Metal-binding</keyword>
<feature type="domain" description="C2H2-type" evidence="3">
    <location>
        <begin position="329"/>
        <end position="357"/>
    </location>
</feature>
<keyword evidence="5" id="KW-1185">Reference proteome</keyword>
<sequence>MEFWQFSISGNCFNYDPPLPSIYSIFNETNGFTGSIYENEMPHDRTSTLIGADHLNSSNTNFAPHHIDLDNCHHSHHHHHHQNQQYSSSDVVVAPQFNHQLLTDTGYHTHHHHQHYSATTTTTDGVTSSQYNHQFLSDFGSHGQQYFTEDGPHQYFAHEGFEIKFSEIMQNAAVANNINNGGNSEQNFNSVEGSLINCLNGFSGSTSETICIPTLSSSSPSSANPLIALPGPSSLSSGSSENQTVSSSSVKPNGANSCSTGTKTRRKKKEPVEYVILDVNSAGDEKTEFIKYVGKGSYKCQICDIYSKNNKDYIQDHINIKHYNIKKNYQCLLCNITFAWRSGAFKHLKKYHSIEGKNTINFFKAISKRHVYHSQRKRK</sequence>
<evidence type="ECO:0000313" key="5">
    <source>
        <dbReference type="Proteomes" id="UP000015104"/>
    </source>
</evidence>
<keyword evidence="1" id="KW-0863">Zinc-finger</keyword>
<evidence type="ECO:0000256" key="2">
    <source>
        <dbReference type="SAM" id="MobiDB-lite"/>
    </source>
</evidence>
<keyword evidence="1" id="KW-0862">Zinc</keyword>
<dbReference type="EnsemblMetazoa" id="tetur23g01910.1">
    <property type="protein sequence ID" value="tetur23g01910.1"/>
    <property type="gene ID" value="tetur23g01910"/>
</dbReference>
<name>T1KVU7_TETUR</name>
<evidence type="ECO:0000256" key="1">
    <source>
        <dbReference type="PROSITE-ProRule" id="PRU00042"/>
    </source>
</evidence>
<proteinExistence type="predicted"/>
<dbReference type="Proteomes" id="UP000015104">
    <property type="component" value="Unassembled WGS sequence"/>
</dbReference>
<dbReference type="PROSITE" id="PS00028">
    <property type="entry name" value="ZINC_FINGER_C2H2_1"/>
    <property type="match status" value="1"/>
</dbReference>
<reference evidence="5" key="1">
    <citation type="submission" date="2011-08" db="EMBL/GenBank/DDBJ databases">
        <authorList>
            <person name="Rombauts S."/>
        </authorList>
    </citation>
    <scope>NUCLEOTIDE SEQUENCE</scope>
    <source>
        <strain evidence="5">London</strain>
    </source>
</reference>
<organism evidence="4 5">
    <name type="scientific">Tetranychus urticae</name>
    <name type="common">Two-spotted spider mite</name>
    <dbReference type="NCBI Taxonomy" id="32264"/>
    <lineage>
        <taxon>Eukaryota</taxon>
        <taxon>Metazoa</taxon>
        <taxon>Ecdysozoa</taxon>
        <taxon>Arthropoda</taxon>
        <taxon>Chelicerata</taxon>
        <taxon>Arachnida</taxon>
        <taxon>Acari</taxon>
        <taxon>Acariformes</taxon>
        <taxon>Trombidiformes</taxon>
        <taxon>Prostigmata</taxon>
        <taxon>Eleutherengona</taxon>
        <taxon>Raphignathae</taxon>
        <taxon>Tetranychoidea</taxon>
        <taxon>Tetranychidae</taxon>
        <taxon>Tetranychus</taxon>
    </lineage>
</organism>
<dbReference type="HOGENOM" id="CLU_730217_0_0_1"/>
<dbReference type="SMART" id="SM00355">
    <property type="entry name" value="ZnF_C2H2"/>
    <property type="match status" value="2"/>
</dbReference>
<evidence type="ECO:0000313" key="4">
    <source>
        <dbReference type="EnsemblMetazoa" id="tetur23g01910.1"/>
    </source>
</evidence>
<dbReference type="AlphaFoldDB" id="T1KVU7"/>
<feature type="region of interest" description="Disordered" evidence="2">
    <location>
        <begin position="67"/>
        <end position="86"/>
    </location>
</feature>
<dbReference type="PROSITE" id="PS50157">
    <property type="entry name" value="ZINC_FINGER_C2H2_2"/>
    <property type="match status" value="1"/>
</dbReference>
<feature type="region of interest" description="Disordered" evidence="2">
    <location>
        <begin position="218"/>
        <end position="265"/>
    </location>
</feature>
<dbReference type="Gene3D" id="3.30.160.60">
    <property type="entry name" value="Classic Zinc Finger"/>
    <property type="match status" value="1"/>
</dbReference>
<feature type="compositionally biased region" description="Polar residues" evidence="2">
    <location>
        <begin position="250"/>
        <end position="262"/>
    </location>
</feature>
<protein>
    <recommendedName>
        <fullName evidence="3">C2H2-type domain-containing protein</fullName>
    </recommendedName>
</protein>
<dbReference type="InterPro" id="IPR013087">
    <property type="entry name" value="Znf_C2H2_type"/>
</dbReference>
<dbReference type="EMBL" id="CAEY01000614">
    <property type="status" value="NOT_ANNOTATED_CDS"/>
    <property type="molecule type" value="Genomic_DNA"/>
</dbReference>
<accession>T1KVU7</accession>
<feature type="compositionally biased region" description="Low complexity" evidence="2">
    <location>
        <begin position="229"/>
        <end position="249"/>
    </location>
</feature>
<reference evidence="4" key="2">
    <citation type="submission" date="2015-06" db="UniProtKB">
        <authorList>
            <consortium name="EnsemblMetazoa"/>
        </authorList>
    </citation>
    <scope>IDENTIFICATION</scope>
</reference>
<evidence type="ECO:0000259" key="3">
    <source>
        <dbReference type="PROSITE" id="PS50157"/>
    </source>
</evidence>
<dbReference type="GO" id="GO:0008270">
    <property type="term" value="F:zinc ion binding"/>
    <property type="evidence" value="ECO:0007669"/>
    <property type="project" value="UniProtKB-KW"/>
</dbReference>